<organism evidence="2 3">
    <name type="scientific">Tepidiforma flava</name>
    <dbReference type="NCBI Taxonomy" id="3004094"/>
    <lineage>
        <taxon>Bacteria</taxon>
        <taxon>Bacillati</taxon>
        <taxon>Chloroflexota</taxon>
        <taxon>Tepidiformia</taxon>
        <taxon>Tepidiformales</taxon>
        <taxon>Tepidiformaceae</taxon>
        <taxon>Tepidiforma</taxon>
    </lineage>
</organism>
<evidence type="ECO:0000313" key="3">
    <source>
        <dbReference type="Proteomes" id="UP001212803"/>
    </source>
</evidence>
<gene>
    <name evidence="2" type="ORF">O0235_12850</name>
</gene>
<accession>A0ABY7M555</accession>
<proteinExistence type="predicted"/>
<dbReference type="SUPFAM" id="SSF89550">
    <property type="entry name" value="PHP domain-like"/>
    <property type="match status" value="1"/>
</dbReference>
<dbReference type="NCBIfam" id="NF038032">
    <property type="entry name" value="CehA_McbA_metalo"/>
    <property type="match status" value="1"/>
</dbReference>
<dbReference type="CDD" id="cd07432">
    <property type="entry name" value="PHP_HisPPase"/>
    <property type="match status" value="1"/>
</dbReference>
<reference evidence="2 3" key="1">
    <citation type="journal article" date="2023" name="ISME J.">
        <title>Thermophilic Dehalococcoidia with unusual traits shed light on an unexpected past.</title>
        <authorList>
            <person name="Palmer M."/>
            <person name="Covington J.K."/>
            <person name="Zhou E.M."/>
            <person name="Thomas S.C."/>
            <person name="Habib N."/>
            <person name="Seymour C.O."/>
            <person name="Lai D."/>
            <person name="Johnston J."/>
            <person name="Hashimi A."/>
            <person name="Jiao J.Y."/>
            <person name="Muok A.R."/>
            <person name="Liu L."/>
            <person name="Xian W.D."/>
            <person name="Zhi X.Y."/>
            <person name="Li M.M."/>
            <person name="Silva L.P."/>
            <person name="Bowen B.P."/>
            <person name="Louie K."/>
            <person name="Briegel A."/>
            <person name="Pett-Ridge J."/>
            <person name="Weber P.K."/>
            <person name="Tocheva E.I."/>
            <person name="Woyke T."/>
            <person name="Northen T.R."/>
            <person name="Mayali X."/>
            <person name="Li W.J."/>
            <person name="Hedlund B.P."/>
        </authorList>
    </citation>
    <scope>NUCLEOTIDE SEQUENCE [LARGE SCALE GENOMIC DNA]</scope>
    <source>
        <strain evidence="2 3">YIM 72310</strain>
    </source>
</reference>
<dbReference type="Proteomes" id="UP001212803">
    <property type="component" value="Chromosome"/>
</dbReference>
<dbReference type="PANTHER" id="PTHR42924">
    <property type="entry name" value="EXONUCLEASE"/>
    <property type="match status" value="1"/>
</dbReference>
<name>A0ABY7M555_9CHLR</name>
<keyword evidence="3" id="KW-1185">Reference proteome</keyword>
<dbReference type="InterPro" id="IPR016195">
    <property type="entry name" value="Pol/histidinol_Pase-like"/>
</dbReference>
<sequence length="196" mass="20265">MLVDLHCHTLPLSACSALDPLELARLAAERGLGGICLTEHDRAWDADALDALRRAAPIAVFSAAELTTDLGHVLAFGLPAAAFSAEARELAAAAERHGALLYLAHPARDGLLRVTRETVEYFVSVEAANGSDSRLQNIAAAGLAKGFRLPGIGGSDAHTAAEVGRAATRFAAAVSSDGDLLDALRAGAYEAVLLDS</sequence>
<dbReference type="SMART" id="SM00481">
    <property type="entry name" value="POLIIIAc"/>
    <property type="match status" value="1"/>
</dbReference>
<dbReference type="InterPro" id="IPR052018">
    <property type="entry name" value="PHP_domain"/>
</dbReference>
<evidence type="ECO:0000313" key="2">
    <source>
        <dbReference type="EMBL" id="WBL35654.1"/>
    </source>
</evidence>
<protein>
    <submittedName>
        <fullName evidence="2">PHP domain-containing protein</fullName>
    </submittedName>
</protein>
<dbReference type="InterPro" id="IPR003141">
    <property type="entry name" value="Pol/His_phosphatase_N"/>
</dbReference>
<dbReference type="EMBL" id="CP115149">
    <property type="protein sequence ID" value="WBL35654.1"/>
    <property type="molecule type" value="Genomic_DNA"/>
</dbReference>
<feature type="domain" description="Polymerase/histidinol phosphatase N-terminal" evidence="1">
    <location>
        <begin position="3"/>
        <end position="70"/>
    </location>
</feature>
<evidence type="ECO:0000259" key="1">
    <source>
        <dbReference type="SMART" id="SM00481"/>
    </source>
</evidence>
<dbReference type="PANTHER" id="PTHR42924:SF3">
    <property type="entry name" value="POLYMERASE_HISTIDINOL PHOSPHATASE N-TERMINAL DOMAIN-CONTAINING PROTEIN"/>
    <property type="match status" value="1"/>
</dbReference>
<dbReference type="Pfam" id="PF13263">
    <property type="entry name" value="PHP_C"/>
    <property type="match status" value="1"/>
</dbReference>
<dbReference type="RefSeq" id="WP_270056179.1">
    <property type="nucleotide sequence ID" value="NZ_CP115149.1"/>
</dbReference>
<dbReference type="Gene3D" id="3.20.20.140">
    <property type="entry name" value="Metal-dependent hydrolases"/>
    <property type="match status" value="1"/>
</dbReference>